<evidence type="ECO:0000256" key="5">
    <source>
        <dbReference type="ARBA" id="ARBA00022692"/>
    </source>
</evidence>
<dbReference type="Pfam" id="PF13813">
    <property type="entry name" value="MBOAT_2"/>
    <property type="match status" value="1"/>
</dbReference>
<evidence type="ECO:0000313" key="11">
    <source>
        <dbReference type="Proteomes" id="UP001375240"/>
    </source>
</evidence>
<dbReference type="GO" id="GO:0008374">
    <property type="term" value="F:O-acyltransferase activity"/>
    <property type="evidence" value="ECO:0007669"/>
    <property type="project" value="InterPro"/>
</dbReference>
<evidence type="ECO:0000256" key="3">
    <source>
        <dbReference type="ARBA" id="ARBA00007282"/>
    </source>
</evidence>
<evidence type="ECO:0000256" key="6">
    <source>
        <dbReference type="ARBA" id="ARBA00022989"/>
    </source>
</evidence>
<feature type="transmembrane region" description="Helical" evidence="8">
    <location>
        <begin position="52"/>
        <end position="72"/>
    </location>
</feature>
<dbReference type="GO" id="GO:0016020">
    <property type="term" value="C:membrane"/>
    <property type="evidence" value="ECO:0007669"/>
    <property type="project" value="UniProtKB-SubCell"/>
</dbReference>
<keyword evidence="7 8" id="KW-0472">Membrane</keyword>
<feature type="transmembrane region" description="Helical" evidence="8">
    <location>
        <begin position="284"/>
        <end position="304"/>
    </location>
</feature>
<feature type="domain" description="Wax synthase" evidence="9">
    <location>
        <begin position="203"/>
        <end position="292"/>
    </location>
</feature>
<dbReference type="Proteomes" id="UP001375240">
    <property type="component" value="Unassembled WGS sequence"/>
</dbReference>
<evidence type="ECO:0000256" key="1">
    <source>
        <dbReference type="ARBA" id="ARBA00004141"/>
    </source>
</evidence>
<reference evidence="10 11" key="1">
    <citation type="submission" date="2019-10" db="EMBL/GenBank/DDBJ databases">
        <authorList>
            <person name="Palmer J.M."/>
        </authorList>
    </citation>
    <scope>NUCLEOTIDE SEQUENCE [LARGE SCALE GENOMIC DNA]</scope>
    <source>
        <strain evidence="10 11">TWF696</strain>
    </source>
</reference>
<dbReference type="InterPro" id="IPR032805">
    <property type="entry name" value="Wax_synthase_dom"/>
</dbReference>
<organism evidence="10 11">
    <name type="scientific">Orbilia brochopaga</name>
    <dbReference type="NCBI Taxonomy" id="3140254"/>
    <lineage>
        <taxon>Eukaryota</taxon>
        <taxon>Fungi</taxon>
        <taxon>Dikarya</taxon>
        <taxon>Ascomycota</taxon>
        <taxon>Pezizomycotina</taxon>
        <taxon>Orbiliomycetes</taxon>
        <taxon>Orbiliales</taxon>
        <taxon>Orbiliaceae</taxon>
        <taxon>Orbilia</taxon>
    </lineage>
</organism>
<proteinExistence type="inferred from homology"/>
<dbReference type="PANTHER" id="PTHR31595">
    <property type="entry name" value="LONG-CHAIN-ALCOHOL O-FATTY-ACYLTRANSFERASE 3-RELATED"/>
    <property type="match status" value="1"/>
</dbReference>
<keyword evidence="4" id="KW-0808">Transferase</keyword>
<name>A0AAV9VC84_9PEZI</name>
<evidence type="ECO:0000259" key="9">
    <source>
        <dbReference type="Pfam" id="PF13813"/>
    </source>
</evidence>
<dbReference type="AlphaFoldDB" id="A0AAV9VC84"/>
<keyword evidence="11" id="KW-1185">Reference proteome</keyword>
<dbReference type="EMBL" id="JAVHNQ010000002">
    <property type="protein sequence ID" value="KAK6355186.1"/>
    <property type="molecule type" value="Genomic_DNA"/>
</dbReference>
<feature type="transmembrane region" description="Helical" evidence="8">
    <location>
        <begin position="252"/>
        <end position="272"/>
    </location>
</feature>
<keyword evidence="5 8" id="KW-0812">Transmembrane</keyword>
<comment type="pathway">
    <text evidence="2">Secondary metabolite biosynthesis.</text>
</comment>
<evidence type="ECO:0000256" key="2">
    <source>
        <dbReference type="ARBA" id="ARBA00005179"/>
    </source>
</evidence>
<comment type="similarity">
    <text evidence="3">Belongs to the wax synthase family.</text>
</comment>
<keyword evidence="6 8" id="KW-1133">Transmembrane helix</keyword>
<feature type="transmembrane region" description="Helical" evidence="8">
    <location>
        <begin position="25"/>
        <end position="45"/>
    </location>
</feature>
<dbReference type="GO" id="GO:0006629">
    <property type="term" value="P:lipid metabolic process"/>
    <property type="evidence" value="ECO:0007669"/>
    <property type="project" value="InterPro"/>
</dbReference>
<dbReference type="PANTHER" id="PTHR31595:SF57">
    <property type="entry name" value="OS04G0481900 PROTEIN"/>
    <property type="match status" value="1"/>
</dbReference>
<accession>A0AAV9VC84</accession>
<dbReference type="InterPro" id="IPR044851">
    <property type="entry name" value="Wax_synthase"/>
</dbReference>
<evidence type="ECO:0000256" key="7">
    <source>
        <dbReference type="ARBA" id="ARBA00023136"/>
    </source>
</evidence>
<sequence>MTVAGTTSQPGGEDPVDIAFRDVPRALWCILGCFALLYIANYHAVARNGRQHVFWSVVTLAAVVSSHFYATVDCRPLLAIRNCGIFCCFMKCLDMLFRQFQNAPLTWKLPKPSSTPPPLYQQAFWLTLELRYEHFTPNPVRVRHPAPFHEPTQWVYHLLFYAALTLSPLPQSWAVVKALKLLLQIYIIWTGMHLPLRLRDTAPFFAPLYTADSLVGFWNGRVWHVAFQSPCRSVAMVPVQTALTAVGAPRSVAAGGGVIAAFALMGVFHAYIGWAVMRDSVRGWSVVVGFFVANGVATVVEGAVWGRRRSWVRAAMAWGFEIALASWAMSGVEFPGWLWRVHDPRFCHISVL</sequence>
<feature type="transmembrane region" description="Helical" evidence="8">
    <location>
        <begin position="311"/>
        <end position="329"/>
    </location>
</feature>
<evidence type="ECO:0000256" key="8">
    <source>
        <dbReference type="SAM" id="Phobius"/>
    </source>
</evidence>
<protein>
    <recommendedName>
        <fullName evidence="9">Wax synthase domain-containing protein</fullName>
    </recommendedName>
</protein>
<evidence type="ECO:0000313" key="10">
    <source>
        <dbReference type="EMBL" id="KAK6355186.1"/>
    </source>
</evidence>
<comment type="caution">
    <text evidence="10">The sequence shown here is derived from an EMBL/GenBank/DDBJ whole genome shotgun (WGS) entry which is preliminary data.</text>
</comment>
<gene>
    <name evidence="10" type="ORF">TWF696_004304</name>
</gene>
<evidence type="ECO:0000256" key="4">
    <source>
        <dbReference type="ARBA" id="ARBA00022679"/>
    </source>
</evidence>
<comment type="subcellular location">
    <subcellularLocation>
        <location evidence="1">Membrane</location>
        <topology evidence="1">Multi-pass membrane protein</topology>
    </subcellularLocation>
</comment>